<proteinExistence type="predicted"/>
<reference evidence="2" key="1">
    <citation type="submission" date="2020-06" db="EMBL/GenBank/DDBJ databases">
        <authorList>
            <consortium name="Plant Systems Biology data submission"/>
        </authorList>
    </citation>
    <scope>NUCLEOTIDE SEQUENCE</scope>
    <source>
        <strain evidence="2">D6</strain>
    </source>
</reference>
<organism evidence="2 3">
    <name type="scientific">Seminavis robusta</name>
    <dbReference type="NCBI Taxonomy" id="568900"/>
    <lineage>
        <taxon>Eukaryota</taxon>
        <taxon>Sar</taxon>
        <taxon>Stramenopiles</taxon>
        <taxon>Ochrophyta</taxon>
        <taxon>Bacillariophyta</taxon>
        <taxon>Bacillariophyceae</taxon>
        <taxon>Bacillariophycidae</taxon>
        <taxon>Naviculales</taxon>
        <taxon>Naviculaceae</taxon>
        <taxon>Seminavis</taxon>
    </lineage>
</organism>
<dbReference type="EMBL" id="CAICTM010000148">
    <property type="protein sequence ID" value="CAB9502874.1"/>
    <property type="molecule type" value="Genomic_DNA"/>
</dbReference>
<comment type="caution">
    <text evidence="2">The sequence shown here is derived from an EMBL/GenBank/DDBJ whole genome shotgun (WGS) entry which is preliminary data.</text>
</comment>
<dbReference type="OrthoDB" id="45666at2759"/>
<evidence type="ECO:0000313" key="2">
    <source>
        <dbReference type="EMBL" id="CAB9502874.1"/>
    </source>
</evidence>
<evidence type="ECO:0000256" key="1">
    <source>
        <dbReference type="SAM" id="SignalP"/>
    </source>
</evidence>
<sequence length="383" mass="41981">MRPLSCRDGIHVQVPVVHALSFFAWLCLNQCHSVVAFGNEAPPSRRTVVEHLVFGGGVGGLLSLVGNEPALAARGAFELDSEYYLRDLLGGNKKEGSVLPSKPPPTPPPRTLQGPLVPLLLNNDYLPTCIPVQVLCEQVAKQQQQNVAAKSIAEKATDIRARASRSFYSRAPWEREDVIDQYYFDLTAYALWKTAAECLPNYADRDAFVRNVGRRLYQQLCILQPLQLTLSSSSSSSSAKSVVASEAAVVAILNAFRSSNFCKGFRIATDQSLDNNSNNGKNNANTNEPVFDSLDDEALGLGATVACLVSIYEPATLGASLQITGEQSRFAPDLIGPTLAALWEAMGIKSSWEVFFVDPEYRPNPKDYYPNEKLLQFSLTVYR</sequence>
<keyword evidence="1" id="KW-0732">Signal</keyword>
<name>A0A9N8DLE2_9STRA</name>
<evidence type="ECO:0000313" key="3">
    <source>
        <dbReference type="Proteomes" id="UP001153069"/>
    </source>
</evidence>
<gene>
    <name evidence="2" type="ORF">SEMRO_149_G068430.1</name>
</gene>
<dbReference type="AlphaFoldDB" id="A0A9N8DLE2"/>
<dbReference type="Proteomes" id="UP001153069">
    <property type="component" value="Unassembled WGS sequence"/>
</dbReference>
<feature type="signal peptide" evidence="1">
    <location>
        <begin position="1"/>
        <end position="36"/>
    </location>
</feature>
<accession>A0A9N8DLE2</accession>
<feature type="chain" id="PRO_5040500040" evidence="1">
    <location>
        <begin position="37"/>
        <end position="383"/>
    </location>
</feature>
<keyword evidence="3" id="KW-1185">Reference proteome</keyword>
<protein>
    <submittedName>
        <fullName evidence="2">Uncharacterized protein</fullName>
    </submittedName>
</protein>